<feature type="domain" description="Bro-N" evidence="2">
    <location>
        <begin position="10"/>
        <end position="109"/>
    </location>
</feature>
<accession>A0A9R1CYF6</accession>
<dbReference type="Pfam" id="PF02498">
    <property type="entry name" value="Bro-N"/>
    <property type="match status" value="1"/>
</dbReference>
<proteinExistence type="predicted"/>
<dbReference type="PANTHER" id="PTHR36180:SF2">
    <property type="entry name" value="BRO FAMILY PROTEIN"/>
    <property type="match status" value="1"/>
</dbReference>
<dbReference type="PROSITE" id="PS51750">
    <property type="entry name" value="BRO_N"/>
    <property type="match status" value="1"/>
</dbReference>
<dbReference type="Proteomes" id="UP000825483">
    <property type="component" value="Unassembled WGS sequence"/>
</dbReference>
<evidence type="ECO:0000259" key="2">
    <source>
        <dbReference type="PROSITE" id="PS51750"/>
    </source>
</evidence>
<dbReference type="PANTHER" id="PTHR36180">
    <property type="entry name" value="DNA-BINDING PROTEIN-RELATED-RELATED"/>
    <property type="match status" value="1"/>
</dbReference>
<evidence type="ECO:0000313" key="4">
    <source>
        <dbReference type="Proteomes" id="UP000825483"/>
    </source>
</evidence>
<dbReference type="SMART" id="SM01040">
    <property type="entry name" value="Bro-N"/>
    <property type="match status" value="1"/>
</dbReference>
<feature type="region of interest" description="Disordered" evidence="1">
    <location>
        <begin position="145"/>
        <end position="172"/>
    </location>
</feature>
<evidence type="ECO:0000256" key="1">
    <source>
        <dbReference type="SAM" id="MobiDB-lite"/>
    </source>
</evidence>
<evidence type="ECO:0000313" key="3">
    <source>
        <dbReference type="EMBL" id="GJG58908.1"/>
    </source>
</evidence>
<dbReference type="RefSeq" id="WP_223925924.1">
    <property type="nucleotide sequence ID" value="NZ_BPTU01000001.1"/>
</dbReference>
<dbReference type="InterPro" id="IPR003497">
    <property type="entry name" value="BRO_N_domain"/>
</dbReference>
<gene>
    <name evidence="3" type="ORF">PRLR5076_17590</name>
</gene>
<reference evidence="3" key="1">
    <citation type="journal article" date="2022" name="Int. J. Syst. Evol. Microbiol.">
        <title>Prevotella lacticifex sp. nov., isolated from the rumen of cows.</title>
        <authorList>
            <person name="Shinkai T."/>
            <person name="Ikeyama N."/>
            <person name="Kumagai M."/>
            <person name="Ohmori H."/>
            <person name="Sakamoto M."/>
            <person name="Ohkuma M."/>
            <person name="Mitsumori M."/>
        </authorList>
    </citation>
    <scope>NUCLEOTIDE SEQUENCE</scope>
    <source>
        <strain evidence="3">R5076</strain>
    </source>
</reference>
<name>A0A9R1CYF6_9BACT</name>
<protein>
    <recommendedName>
        <fullName evidence="2">Bro-N domain-containing protein</fullName>
    </recommendedName>
</protein>
<sequence length="172" mass="19493">MNNELINFHHEMFGDIRAIEKDGDPWLVGKDVAEALGYNNTRDALYKHVDEEDKREGVAFRDTIGREQKMTIINESGLYSLVLSSKLPSAKKFKHWVTAEMLPSIRRHGAYATAPMIEKIIASPEFGIALLLTFQNGTFGSQDIRQKGEKSRKYKKTKDQPSQCRSVAPSHL</sequence>
<comment type="caution">
    <text evidence="3">The sequence shown here is derived from an EMBL/GenBank/DDBJ whole genome shotgun (WGS) entry which is preliminary data.</text>
</comment>
<dbReference type="AlphaFoldDB" id="A0A9R1CYF6"/>
<dbReference type="EMBL" id="BPUB01000002">
    <property type="protein sequence ID" value="GJG58908.1"/>
    <property type="molecule type" value="Genomic_DNA"/>
</dbReference>
<organism evidence="3 4">
    <name type="scientific">Prevotella lacticifex</name>
    <dbReference type="NCBI Taxonomy" id="2854755"/>
    <lineage>
        <taxon>Bacteria</taxon>
        <taxon>Pseudomonadati</taxon>
        <taxon>Bacteroidota</taxon>
        <taxon>Bacteroidia</taxon>
        <taxon>Bacteroidales</taxon>
        <taxon>Prevotellaceae</taxon>
        <taxon>Prevotella</taxon>
    </lineage>
</organism>
<dbReference type="GeneID" id="72467049"/>
<keyword evidence="4" id="KW-1185">Reference proteome</keyword>